<gene>
    <name evidence="2" type="ORF">COHA_001606</name>
</gene>
<dbReference type="AlphaFoldDB" id="A0AAD5DZ32"/>
<sequence length="212" mass="23959">MQATLTIQAAPVARVQARRQQVACSAAASQQRAVSVVAPKVGGLTSQRNVAAHAKGAIKPMEATFTDFKLVDKSKKADWIALIASADFFFNDSQNESMAENLRERVRYLAEKGEEVEMLFVCEPAWLEKLFPEEAAKCRRPAVALVCPDRSWMTFMRIRLDRVIEVSLPNMTAEEVATSTVEVPKFKIDAEKWTAPYVPYAWGWWERFMLKK</sequence>
<dbReference type="Proteomes" id="UP001205105">
    <property type="component" value="Unassembled WGS sequence"/>
</dbReference>
<name>A0AAD5DZ32_9CHLO</name>
<protein>
    <submittedName>
        <fullName evidence="2">Uncharacterized protein</fullName>
    </submittedName>
</protein>
<proteinExistence type="inferred from homology"/>
<comment type="caution">
    <text evidence="2">The sequence shown here is derived from an EMBL/GenBank/DDBJ whole genome shotgun (WGS) entry which is preliminary data.</text>
</comment>
<evidence type="ECO:0000256" key="1">
    <source>
        <dbReference type="ARBA" id="ARBA00043978"/>
    </source>
</evidence>
<evidence type="ECO:0000313" key="3">
    <source>
        <dbReference type="Proteomes" id="UP001205105"/>
    </source>
</evidence>
<dbReference type="InterPro" id="IPR019616">
    <property type="entry name" value="Ycf54"/>
</dbReference>
<dbReference type="Gene3D" id="3.30.70.1860">
    <property type="entry name" value="Uncharacterised protein family Ycf54"/>
    <property type="match status" value="1"/>
</dbReference>
<dbReference type="PANTHER" id="PTHR35319:SF2">
    <property type="entry name" value="YCF54"/>
    <property type="match status" value="1"/>
</dbReference>
<dbReference type="InterPro" id="IPR038409">
    <property type="entry name" value="Ycf54-like_sf"/>
</dbReference>
<accession>A0AAD5DZ32</accession>
<comment type="similarity">
    <text evidence="1">Belongs to the ycf54 family.</text>
</comment>
<evidence type="ECO:0000313" key="2">
    <source>
        <dbReference type="EMBL" id="KAI7844959.1"/>
    </source>
</evidence>
<dbReference type="PANTHER" id="PTHR35319">
    <property type="match status" value="1"/>
</dbReference>
<organism evidence="2 3">
    <name type="scientific">Chlorella ohadii</name>
    <dbReference type="NCBI Taxonomy" id="2649997"/>
    <lineage>
        <taxon>Eukaryota</taxon>
        <taxon>Viridiplantae</taxon>
        <taxon>Chlorophyta</taxon>
        <taxon>core chlorophytes</taxon>
        <taxon>Trebouxiophyceae</taxon>
        <taxon>Chlorellales</taxon>
        <taxon>Chlorellaceae</taxon>
        <taxon>Chlorella clade</taxon>
        <taxon>Chlorella</taxon>
    </lineage>
</organism>
<keyword evidence="3" id="KW-1185">Reference proteome</keyword>
<dbReference type="Pfam" id="PF10674">
    <property type="entry name" value="Ycf54"/>
    <property type="match status" value="1"/>
</dbReference>
<dbReference type="EMBL" id="JADXDR010000023">
    <property type="protein sequence ID" value="KAI7844959.1"/>
    <property type="molecule type" value="Genomic_DNA"/>
</dbReference>
<reference evidence="2" key="1">
    <citation type="submission" date="2020-11" db="EMBL/GenBank/DDBJ databases">
        <title>Chlorella ohadii genome sequencing and assembly.</title>
        <authorList>
            <person name="Murik O."/>
            <person name="Treves H."/>
            <person name="Kedem I."/>
            <person name="Shotland Y."/>
            <person name="Kaplan A."/>
        </authorList>
    </citation>
    <scope>NUCLEOTIDE SEQUENCE</scope>
    <source>
        <strain evidence="2">1</strain>
    </source>
</reference>